<dbReference type="Gene3D" id="2.40.30.170">
    <property type="match status" value="1"/>
</dbReference>
<dbReference type="SUPFAM" id="SSF111369">
    <property type="entry name" value="HlyD-like secretion proteins"/>
    <property type="match status" value="1"/>
</dbReference>
<dbReference type="Gene3D" id="2.40.50.100">
    <property type="match status" value="1"/>
</dbReference>
<dbReference type="GO" id="GO:0015562">
    <property type="term" value="F:efflux transmembrane transporter activity"/>
    <property type="evidence" value="ECO:0007669"/>
    <property type="project" value="TreeGrafter"/>
</dbReference>
<keyword evidence="1" id="KW-0175">Coiled coil</keyword>
<evidence type="ECO:0000313" key="4">
    <source>
        <dbReference type="Proteomes" id="UP000261905"/>
    </source>
</evidence>
<name>A0A371PFN1_9BACL</name>
<gene>
    <name evidence="3" type="ORF">DX130_13535</name>
</gene>
<dbReference type="PROSITE" id="PS51257">
    <property type="entry name" value="PROKAR_LIPOPROTEIN"/>
    <property type="match status" value="1"/>
</dbReference>
<protein>
    <submittedName>
        <fullName evidence="3">Biotin/lipoyl-binding protein</fullName>
    </submittedName>
</protein>
<evidence type="ECO:0000259" key="2">
    <source>
        <dbReference type="Pfam" id="PF25967"/>
    </source>
</evidence>
<proteinExistence type="predicted"/>
<dbReference type="PANTHER" id="PTHR30469:SF33">
    <property type="entry name" value="SLR1207 PROTEIN"/>
    <property type="match status" value="1"/>
</dbReference>
<dbReference type="EMBL" id="QUBQ01000002">
    <property type="protein sequence ID" value="REK74694.1"/>
    <property type="molecule type" value="Genomic_DNA"/>
</dbReference>
<dbReference type="InterPro" id="IPR058627">
    <property type="entry name" value="MdtA-like_C"/>
</dbReference>
<evidence type="ECO:0000313" key="3">
    <source>
        <dbReference type="EMBL" id="REK74694.1"/>
    </source>
</evidence>
<organism evidence="3 4">
    <name type="scientific">Paenibacillus paeoniae</name>
    <dbReference type="NCBI Taxonomy" id="2292705"/>
    <lineage>
        <taxon>Bacteria</taxon>
        <taxon>Bacillati</taxon>
        <taxon>Bacillota</taxon>
        <taxon>Bacilli</taxon>
        <taxon>Bacillales</taxon>
        <taxon>Paenibacillaceae</taxon>
        <taxon>Paenibacillus</taxon>
    </lineage>
</organism>
<dbReference type="Pfam" id="PF25967">
    <property type="entry name" value="RND-MFP_C"/>
    <property type="match status" value="1"/>
</dbReference>
<dbReference type="OrthoDB" id="1817080at2"/>
<reference evidence="3 4" key="1">
    <citation type="submission" date="2018-08" db="EMBL/GenBank/DDBJ databases">
        <title>Paenibacillus sp. M4BSY-1, whole genome shotgun sequence.</title>
        <authorList>
            <person name="Tuo L."/>
        </authorList>
    </citation>
    <scope>NUCLEOTIDE SEQUENCE [LARGE SCALE GENOMIC DNA]</scope>
    <source>
        <strain evidence="3 4">M4BSY-1</strain>
    </source>
</reference>
<dbReference type="AlphaFoldDB" id="A0A371PFN1"/>
<dbReference type="PANTHER" id="PTHR30469">
    <property type="entry name" value="MULTIDRUG RESISTANCE PROTEIN MDTA"/>
    <property type="match status" value="1"/>
</dbReference>
<evidence type="ECO:0000256" key="1">
    <source>
        <dbReference type="SAM" id="Coils"/>
    </source>
</evidence>
<accession>A0A371PFN1</accession>
<comment type="caution">
    <text evidence="3">The sequence shown here is derived from an EMBL/GenBank/DDBJ whole genome shotgun (WGS) entry which is preliminary data.</text>
</comment>
<dbReference type="Proteomes" id="UP000261905">
    <property type="component" value="Unassembled WGS sequence"/>
</dbReference>
<feature type="coiled-coil region" evidence="1">
    <location>
        <begin position="122"/>
        <end position="151"/>
    </location>
</feature>
<keyword evidence="4" id="KW-1185">Reference proteome</keyword>
<feature type="domain" description="Multidrug resistance protein MdtA-like C-terminal permuted SH3" evidence="2">
    <location>
        <begin position="289"/>
        <end position="344"/>
    </location>
</feature>
<sequence>MNWRMDKLWFRLKSQALLALIIVISLSGCSLLPAEEEPLKPPLVKPPQENYRTTPVLKGAIAQEVKGNGTLESYFSDAVEFTAEGGRVKEVLVRAGDEVKKGDTLVQLDVGDMDINLRTHEMKMIESRVKLREARLEEDEEKLRIAQLQYEIDQMKYNRLLESFNNKQLVATMDGRITFVAPIVEGDVVKPYETIVMISDPSKLRVSFQIDTSSDAMKVTVGFNVSLKFGTELVEGKVTQTPSSAPQTDDEILRSRYASHVYVETEALPESATIGTKADVTIRLQEKEDVLLIPRSGLRNYLGRIFVRILEDGDKIREVDVEQGIIGSTEVEITKGLEEGQLIVLQ</sequence>
<dbReference type="Gene3D" id="2.40.420.20">
    <property type="match status" value="1"/>
</dbReference>
<dbReference type="GO" id="GO:1990281">
    <property type="term" value="C:efflux pump complex"/>
    <property type="evidence" value="ECO:0007669"/>
    <property type="project" value="TreeGrafter"/>
</dbReference>